<dbReference type="OrthoDB" id="9803842at2"/>
<dbReference type="RefSeq" id="WP_119572726.1">
    <property type="nucleotide sequence ID" value="NZ_QXEC01000001.1"/>
</dbReference>
<name>A0A418N1S7_9ACTN</name>
<proteinExistence type="predicted"/>
<reference evidence="3 4" key="1">
    <citation type="submission" date="2018-08" db="EMBL/GenBank/DDBJ databases">
        <title>Jishengella sp. nov., isolated from a root of Azadirachta indica A. Juss. var. siamensis Valenton.</title>
        <authorList>
            <person name="Kuncharoen N."/>
            <person name="Tanasupawat S."/>
            <person name="Kudo T."/>
            <person name="Ohkuma M."/>
        </authorList>
    </citation>
    <scope>NUCLEOTIDE SEQUENCE [LARGE SCALE GENOMIC DNA]</scope>
    <source>
        <strain evidence="3 4">AZ1-13</strain>
    </source>
</reference>
<organism evidence="3 4">
    <name type="scientific">Micromonospora radicis</name>
    <dbReference type="NCBI Taxonomy" id="1894971"/>
    <lineage>
        <taxon>Bacteria</taxon>
        <taxon>Bacillati</taxon>
        <taxon>Actinomycetota</taxon>
        <taxon>Actinomycetes</taxon>
        <taxon>Micromonosporales</taxon>
        <taxon>Micromonosporaceae</taxon>
        <taxon>Micromonospora</taxon>
    </lineage>
</organism>
<dbReference type="Gene3D" id="3.30.1490.270">
    <property type="match status" value="1"/>
</dbReference>
<dbReference type="PIRSF" id="PIRSF005522">
    <property type="entry name" value="UCP005522"/>
    <property type="match status" value="1"/>
</dbReference>
<sequence>MADLFEDYRLGPGWDEMFGEPGVPRPAYEALHATLQPLSSAELGGRAEVLARAFLDQGITFALKGVERPFPLDIVPRIITADRWRVVEIGVAQRVRALEAFLADIYGPAQVLADRVVPRRVVVTSAHFHREAAGIDPPNGVRIHVAGVDLIRDEDGEFRVLEDNVRVPSGVSYVMENRRAMANVLPEVFAATRIQPVDSYPGQLLRALRAAAPPGTVDPTVVVLTPGVHNSAYFEHALLAREMGVELVEGRDLVCVGNEVAMRTTAGEQRVDVIYRRIDDEYLDPLHFRPDSILGVAGLLNAARAGRVTIANAVGNGVADDKLLYTYVPELIRYYLGEEPVLPNVETYRLEEPDVLEHVLDRLDQLVLKPVDGSGGAGIVIGSQATDAQLAELREQVRREPRGWIAQREVALSMVPTLVGNRLRARHVDLRPFAVNDGRQVRVLPGGLTRVALPEGALVVNSSQGGGSKDTWVLAPTPRDADAPRLAESPPTRHGGPPPPAGDTAPPTHRLDQGPDVGPVAAQQQQQQQAGRLDGSVPC</sequence>
<gene>
    <name evidence="3" type="ORF">D2L64_02240</name>
</gene>
<dbReference type="Proteomes" id="UP000283832">
    <property type="component" value="Unassembled WGS sequence"/>
</dbReference>
<evidence type="ECO:0000256" key="1">
    <source>
        <dbReference type="SAM" id="MobiDB-lite"/>
    </source>
</evidence>
<dbReference type="AlphaFoldDB" id="A0A418N1S7"/>
<evidence type="ECO:0000259" key="2">
    <source>
        <dbReference type="Pfam" id="PF14403"/>
    </source>
</evidence>
<comment type="caution">
    <text evidence="3">The sequence shown here is derived from an EMBL/GenBank/DDBJ whole genome shotgun (WGS) entry which is preliminary data.</text>
</comment>
<evidence type="ECO:0000313" key="3">
    <source>
        <dbReference type="EMBL" id="RIV41527.1"/>
    </source>
</evidence>
<feature type="compositionally biased region" description="Low complexity" evidence="1">
    <location>
        <begin position="521"/>
        <end position="530"/>
    </location>
</feature>
<dbReference type="PANTHER" id="PTHR34595">
    <property type="entry name" value="BLR5612 PROTEIN"/>
    <property type="match status" value="1"/>
</dbReference>
<protein>
    <submittedName>
        <fullName evidence="3">Circularly permuted type 2 ATP-grasp protein</fullName>
    </submittedName>
</protein>
<dbReference type="InterPro" id="IPR051680">
    <property type="entry name" value="ATP-dep_Glu-Cys_Ligase-2"/>
</dbReference>
<dbReference type="InterPro" id="IPR025841">
    <property type="entry name" value="CP_ATPgrasp_2"/>
</dbReference>
<keyword evidence="4" id="KW-1185">Reference proteome</keyword>
<evidence type="ECO:0000313" key="4">
    <source>
        <dbReference type="Proteomes" id="UP000283832"/>
    </source>
</evidence>
<feature type="domain" description="Circularly permuted ATP-grasp type 2" evidence="2">
    <location>
        <begin position="76"/>
        <end position="452"/>
    </location>
</feature>
<dbReference type="Pfam" id="PF14403">
    <property type="entry name" value="CP_ATPgrasp_2"/>
    <property type="match status" value="1"/>
</dbReference>
<dbReference type="PANTHER" id="PTHR34595:SF7">
    <property type="entry name" value="SLL1039 PROTEIN"/>
    <property type="match status" value="1"/>
</dbReference>
<accession>A0A418N1S7</accession>
<dbReference type="InterPro" id="IPR016450">
    <property type="entry name" value="UCP005522"/>
</dbReference>
<dbReference type="SUPFAM" id="SSF56059">
    <property type="entry name" value="Glutathione synthetase ATP-binding domain-like"/>
    <property type="match status" value="1"/>
</dbReference>
<dbReference type="EMBL" id="QXEC01000001">
    <property type="protein sequence ID" value="RIV41527.1"/>
    <property type="molecule type" value="Genomic_DNA"/>
</dbReference>
<dbReference type="Gene3D" id="3.40.50.11290">
    <property type="match status" value="1"/>
</dbReference>
<feature type="region of interest" description="Disordered" evidence="1">
    <location>
        <begin position="460"/>
        <end position="539"/>
    </location>
</feature>